<name>A0A834MQE5_VESVU</name>
<evidence type="ECO:0000313" key="3">
    <source>
        <dbReference type="Proteomes" id="UP000614350"/>
    </source>
</evidence>
<dbReference type="Proteomes" id="UP000614350">
    <property type="component" value="Unassembled WGS sequence"/>
</dbReference>
<reference evidence="2" key="1">
    <citation type="journal article" date="2020" name="G3 (Bethesda)">
        <title>High-Quality Assemblies for Three Invasive Social Wasps from the &lt;i&gt;Vespula&lt;/i&gt; Genus.</title>
        <authorList>
            <person name="Harrop T.W.R."/>
            <person name="Guhlin J."/>
            <person name="McLaughlin G.M."/>
            <person name="Permina E."/>
            <person name="Stockwell P."/>
            <person name="Gilligan J."/>
            <person name="Le Lec M.F."/>
            <person name="Gruber M.A.M."/>
            <person name="Quinn O."/>
            <person name="Lovegrove M."/>
            <person name="Duncan E.J."/>
            <person name="Remnant E.J."/>
            <person name="Van Eeckhoven J."/>
            <person name="Graham B."/>
            <person name="Knapp R.A."/>
            <person name="Langford K.W."/>
            <person name="Kronenberg Z."/>
            <person name="Press M.O."/>
            <person name="Eacker S.M."/>
            <person name="Wilson-Rankin E.E."/>
            <person name="Purcell J."/>
            <person name="Lester P.J."/>
            <person name="Dearden P.K."/>
        </authorList>
    </citation>
    <scope>NUCLEOTIDE SEQUENCE</scope>
    <source>
        <strain evidence="2">Marl-1</strain>
    </source>
</reference>
<organism evidence="2 3">
    <name type="scientific">Vespula vulgaris</name>
    <name type="common">Yellow jacket</name>
    <name type="synonym">Wasp</name>
    <dbReference type="NCBI Taxonomy" id="7454"/>
    <lineage>
        <taxon>Eukaryota</taxon>
        <taxon>Metazoa</taxon>
        <taxon>Ecdysozoa</taxon>
        <taxon>Arthropoda</taxon>
        <taxon>Hexapoda</taxon>
        <taxon>Insecta</taxon>
        <taxon>Pterygota</taxon>
        <taxon>Neoptera</taxon>
        <taxon>Endopterygota</taxon>
        <taxon>Hymenoptera</taxon>
        <taxon>Apocrita</taxon>
        <taxon>Aculeata</taxon>
        <taxon>Vespoidea</taxon>
        <taxon>Vespidae</taxon>
        <taxon>Vespinae</taxon>
        <taxon>Vespula</taxon>
    </lineage>
</organism>
<dbReference type="AlphaFoldDB" id="A0A834MQE5"/>
<keyword evidence="3" id="KW-1185">Reference proteome</keyword>
<protein>
    <submittedName>
        <fullName evidence="2">Uncharacterized protein</fullName>
    </submittedName>
</protein>
<comment type="caution">
    <text evidence="2">The sequence shown here is derived from an EMBL/GenBank/DDBJ whole genome shotgun (WGS) entry which is preliminary data.</text>
</comment>
<evidence type="ECO:0000256" key="1">
    <source>
        <dbReference type="SAM" id="MobiDB-lite"/>
    </source>
</evidence>
<gene>
    <name evidence="2" type="ORF">HZH66_014291</name>
</gene>
<accession>A0A834MQE5</accession>
<feature type="region of interest" description="Disordered" evidence="1">
    <location>
        <begin position="266"/>
        <end position="295"/>
    </location>
</feature>
<evidence type="ECO:0000313" key="2">
    <source>
        <dbReference type="EMBL" id="KAF7380915.1"/>
    </source>
</evidence>
<dbReference type="EMBL" id="JACSEA010000021">
    <property type="protein sequence ID" value="KAF7380915.1"/>
    <property type="molecule type" value="Genomic_DNA"/>
</dbReference>
<feature type="compositionally biased region" description="Polar residues" evidence="1">
    <location>
        <begin position="266"/>
        <end position="282"/>
    </location>
</feature>
<proteinExistence type="predicted"/>
<sequence>MNLNGKKSTHRGRKLVLIRKRSAEIADLWGSRNQKGYMAGLISAKFRKKNIVGRKFPVLNENILEERNCEVLAALSRFFEKETWFTDIWGQRVIWRNPLGKVFSSRNDNYQEGWQQYMSRSRDVPSELGVDKSFVNTRRFLIDNIEHLSMLTGVTLRYLIEEILLIEEKVESSVEIREFSEKLFLILTNISDNCIMRRDFLSQMGLDKQFRKIVLGYSSSIARISEELSSKLGKNQENSENLLTEQKADFSDFLKEFSGSLFSPDNTISSENTESFTRRSGSNCGGYEEIENENLPKKQEENDLLNKERNVTIWVLLCSSHIQAINETCLGETTKSV</sequence>